<dbReference type="PANTHER" id="PTHR14947:SF24">
    <property type="entry name" value="ZINC FINGER PROTEIN 781-RELATED"/>
    <property type="match status" value="1"/>
</dbReference>
<keyword evidence="2" id="KW-1185">Reference proteome</keyword>
<dbReference type="PANTHER" id="PTHR14947">
    <property type="entry name" value="ZINC FINGER PROTEIN"/>
    <property type="match status" value="1"/>
</dbReference>
<name>A0A9L0K7C7_EQUAS</name>
<dbReference type="Ensembl" id="ENSEAST00005074258.1">
    <property type="protein sequence ID" value="ENSEASP00005045009.1"/>
    <property type="gene ID" value="ENSEASG00005033941.1"/>
</dbReference>
<proteinExistence type="predicted"/>
<dbReference type="AlphaFoldDB" id="A0A9L0K7C7"/>
<reference evidence="1" key="2">
    <citation type="submission" date="2025-05" db="UniProtKB">
        <authorList>
            <consortium name="Ensembl"/>
        </authorList>
    </citation>
    <scope>IDENTIFICATION</scope>
</reference>
<sequence>MNVLTVGRPSPGSHSSSSIREHILERNPINAVNAEKPSVRNHISLDIREFTQERNLMYALNVGKPSLRSPTSQDISEFIQERNLTYVLNVEKKPFLRSQTLLYIREFILGGSPIDVLYVKSLHPEVTTIHQRIHTVVKS</sequence>
<organism evidence="1 2">
    <name type="scientific">Equus asinus</name>
    <name type="common">Donkey</name>
    <name type="synonym">Equus africanus asinus</name>
    <dbReference type="NCBI Taxonomy" id="9793"/>
    <lineage>
        <taxon>Eukaryota</taxon>
        <taxon>Metazoa</taxon>
        <taxon>Chordata</taxon>
        <taxon>Craniata</taxon>
        <taxon>Vertebrata</taxon>
        <taxon>Euteleostomi</taxon>
        <taxon>Mammalia</taxon>
        <taxon>Eutheria</taxon>
        <taxon>Laurasiatheria</taxon>
        <taxon>Perissodactyla</taxon>
        <taxon>Equidae</taxon>
        <taxon>Equus</taxon>
    </lineage>
</organism>
<reference evidence="1 2" key="1">
    <citation type="journal article" date="2020" name="Nat. Commun.">
        <title>Donkey genomes provide new insights into domestication and selection for coat color.</title>
        <authorList>
            <person name="Wang"/>
            <person name="C."/>
            <person name="Li"/>
            <person name="H."/>
            <person name="Guo"/>
            <person name="Y."/>
            <person name="Huang"/>
            <person name="J."/>
            <person name="Sun"/>
            <person name="Y."/>
            <person name="Min"/>
            <person name="J."/>
            <person name="Wang"/>
            <person name="J."/>
            <person name="Fang"/>
            <person name="X."/>
            <person name="Zhao"/>
            <person name="Z."/>
            <person name="Wang"/>
            <person name="S."/>
            <person name="Zhang"/>
            <person name="Y."/>
            <person name="Liu"/>
            <person name="Q."/>
            <person name="Jiang"/>
            <person name="Q."/>
            <person name="Wang"/>
            <person name="X."/>
            <person name="Guo"/>
            <person name="Y."/>
            <person name="Yang"/>
            <person name="C."/>
            <person name="Wang"/>
            <person name="Y."/>
            <person name="Tian"/>
            <person name="F."/>
            <person name="Zhuang"/>
            <person name="G."/>
            <person name="Fan"/>
            <person name="Y."/>
            <person name="Gao"/>
            <person name="Q."/>
            <person name="Li"/>
            <person name="Y."/>
            <person name="Ju"/>
            <person name="Z."/>
            <person name="Li"/>
            <person name="J."/>
            <person name="Li"/>
            <person name="R."/>
            <person name="Hou"/>
            <person name="M."/>
            <person name="Yang"/>
            <person name="G."/>
            <person name="Liu"/>
            <person name="G."/>
            <person name="Liu"/>
            <person name="W."/>
            <person name="Guo"/>
            <person name="J."/>
            <person name="Pan"/>
            <person name="S."/>
            <person name="Fan"/>
            <person name="G."/>
            <person name="Zhang"/>
            <person name="W."/>
            <person name="Zhang"/>
            <person name="R."/>
            <person name="Yu"/>
            <person name="J."/>
            <person name="Zhang"/>
            <person name="X."/>
            <person name="Yin"/>
            <person name="Q."/>
            <person name="Ji"/>
            <person name="C."/>
            <person name="Jin"/>
            <person name="Y."/>
            <person name="Yue"/>
            <person name="G."/>
            <person name="Liu"/>
            <person name="M."/>
            <person name="Xu"/>
            <person name="J."/>
            <person name="Liu"/>
            <person name="S."/>
            <person name="Jordana"/>
            <person name="J."/>
            <person name="Noce"/>
            <person name="A."/>
            <person name="Amills"/>
            <person name="M."/>
            <person name="Wu"/>
            <person name="D.D."/>
            <person name="Li"/>
            <person name="S."/>
            <person name="Zhou"/>
            <person name="X. and Zhong"/>
            <person name="J."/>
        </authorList>
    </citation>
    <scope>NUCLEOTIDE SEQUENCE [LARGE SCALE GENOMIC DNA]</scope>
</reference>
<evidence type="ECO:0000313" key="2">
    <source>
        <dbReference type="Proteomes" id="UP000694387"/>
    </source>
</evidence>
<dbReference type="GeneTree" id="ENSGT00530000064407"/>
<dbReference type="Ensembl" id="ENSEAST00005079420.1">
    <property type="protein sequence ID" value="ENSEASP00005061361.1"/>
    <property type="gene ID" value="ENSEASG00005033941.1"/>
</dbReference>
<dbReference type="InterPro" id="IPR039938">
    <property type="entry name" value="Sp4-like"/>
</dbReference>
<accession>A0A9L0K7C7</accession>
<protein>
    <submittedName>
        <fullName evidence="1">Uncharacterized protein</fullName>
    </submittedName>
</protein>
<dbReference type="Proteomes" id="UP000694387">
    <property type="component" value="Chromosome 9"/>
</dbReference>
<evidence type="ECO:0000313" key="1">
    <source>
        <dbReference type="Ensembl" id="ENSEASP00005061361.1"/>
    </source>
</evidence>